<evidence type="ECO:0000313" key="2">
    <source>
        <dbReference type="EMBL" id="RPE36145.1"/>
    </source>
</evidence>
<feature type="domain" description="Aminoglycoside phosphotransferase" evidence="1">
    <location>
        <begin position="40"/>
        <end position="263"/>
    </location>
</feature>
<dbReference type="InterPro" id="IPR052898">
    <property type="entry name" value="ACAD10-like"/>
</dbReference>
<gene>
    <name evidence="2" type="ORF">EDD38_4512</name>
</gene>
<organism evidence="2 3">
    <name type="scientific">Kitasatospora cineracea</name>
    <dbReference type="NCBI Taxonomy" id="88074"/>
    <lineage>
        <taxon>Bacteria</taxon>
        <taxon>Bacillati</taxon>
        <taxon>Actinomycetota</taxon>
        <taxon>Actinomycetes</taxon>
        <taxon>Kitasatosporales</taxon>
        <taxon>Streptomycetaceae</taxon>
        <taxon>Kitasatospora</taxon>
    </lineage>
</organism>
<dbReference type="RefSeq" id="WP_123819274.1">
    <property type="nucleotide sequence ID" value="NZ_RKQG01000001.1"/>
</dbReference>
<dbReference type="GO" id="GO:0016301">
    <property type="term" value="F:kinase activity"/>
    <property type="evidence" value="ECO:0007669"/>
    <property type="project" value="UniProtKB-KW"/>
</dbReference>
<dbReference type="InterPro" id="IPR002575">
    <property type="entry name" value="Aminoglycoside_PTrfase"/>
</dbReference>
<dbReference type="SUPFAM" id="SSF56112">
    <property type="entry name" value="Protein kinase-like (PK-like)"/>
    <property type="match status" value="1"/>
</dbReference>
<accession>A0A3N4RZN3</accession>
<dbReference type="PANTHER" id="PTHR47829">
    <property type="entry name" value="HYDROLASE, PUTATIVE (AFU_ORTHOLOGUE AFUA_1G12880)-RELATED"/>
    <property type="match status" value="1"/>
</dbReference>
<protein>
    <submittedName>
        <fullName evidence="2">Aminoglycoside phosphotransferase (APT) family kinase protein</fullName>
    </submittedName>
</protein>
<sequence>MSDDRTAATPLGTRLADAELARLATALRERGTTPAGPLRAEPIAGGRSNLTYRLTDGTSTWVLRTPPRAGHTPSAHDVAREFTVTSALLPTGVPVARPVLLVEEPSVLGVPFTVVEHVDARSLRLATELAPLGDAEVDEVVTRLIEVLAALHRVDHVAVGLERFGRPDAYAERQLRRWAGQWTLVGPPGLAAGGERVAELLRARLPGRHHVSVVHGDYRLDNTLVRLGGATGGAEIAAVVDWELSTIGDPVADVALMCAYRDRVFDLIVGAPSSWTSPRLPGASGLAQRYERAGGVPLRDWEFHLALAYFKIGVIAAGIAHRHRAGAGDGAAGYAGAGESVARYFDLAHAALRGTA</sequence>
<keyword evidence="2" id="KW-0418">Kinase</keyword>
<dbReference type="InterPro" id="IPR011009">
    <property type="entry name" value="Kinase-like_dom_sf"/>
</dbReference>
<keyword evidence="3" id="KW-1185">Reference proteome</keyword>
<dbReference type="EMBL" id="RKQG01000001">
    <property type="protein sequence ID" value="RPE36145.1"/>
    <property type="molecule type" value="Genomic_DNA"/>
</dbReference>
<dbReference type="CDD" id="cd05154">
    <property type="entry name" value="ACAD10_11_N-like"/>
    <property type="match status" value="1"/>
</dbReference>
<dbReference type="Proteomes" id="UP000266906">
    <property type="component" value="Unassembled WGS sequence"/>
</dbReference>
<dbReference type="Gene3D" id="3.90.1200.10">
    <property type="match status" value="1"/>
</dbReference>
<proteinExistence type="predicted"/>
<dbReference type="InterPro" id="IPR041726">
    <property type="entry name" value="ACAD10_11_N"/>
</dbReference>
<dbReference type="Gene3D" id="3.30.200.20">
    <property type="entry name" value="Phosphorylase Kinase, domain 1"/>
    <property type="match status" value="1"/>
</dbReference>
<reference evidence="2 3" key="1">
    <citation type="submission" date="2018-11" db="EMBL/GenBank/DDBJ databases">
        <title>Sequencing the genomes of 1000 actinobacteria strains.</title>
        <authorList>
            <person name="Klenk H.-P."/>
        </authorList>
    </citation>
    <scope>NUCLEOTIDE SEQUENCE [LARGE SCALE GENOMIC DNA]</scope>
    <source>
        <strain evidence="2 3">DSM 44781</strain>
    </source>
</reference>
<dbReference type="PANTHER" id="PTHR47829:SF1">
    <property type="entry name" value="HAD FAMILY PHOSPHATASE"/>
    <property type="match status" value="1"/>
</dbReference>
<dbReference type="Pfam" id="PF01636">
    <property type="entry name" value="APH"/>
    <property type="match status" value="1"/>
</dbReference>
<keyword evidence="2" id="KW-0808">Transferase</keyword>
<name>A0A3N4RZN3_9ACTN</name>
<evidence type="ECO:0000313" key="3">
    <source>
        <dbReference type="Proteomes" id="UP000266906"/>
    </source>
</evidence>
<comment type="caution">
    <text evidence="2">The sequence shown here is derived from an EMBL/GenBank/DDBJ whole genome shotgun (WGS) entry which is preliminary data.</text>
</comment>
<evidence type="ECO:0000259" key="1">
    <source>
        <dbReference type="Pfam" id="PF01636"/>
    </source>
</evidence>
<dbReference type="AlphaFoldDB" id="A0A3N4RZN3"/>